<comment type="similarity">
    <text evidence="1">Belongs to the asparaginase 1 family.</text>
</comment>
<dbReference type="InterPro" id="IPR006034">
    <property type="entry name" value="Asparaginase/glutaminase-like"/>
</dbReference>
<dbReference type="EMBL" id="CP033221">
    <property type="protein sequence ID" value="AZV80732.1"/>
    <property type="molecule type" value="Genomic_DNA"/>
</dbReference>
<evidence type="ECO:0000313" key="6">
    <source>
        <dbReference type="EMBL" id="AZV80732.1"/>
    </source>
</evidence>
<dbReference type="GO" id="GO:0004067">
    <property type="term" value="F:asparaginase activity"/>
    <property type="evidence" value="ECO:0007669"/>
    <property type="project" value="UniProtKB-UniRule"/>
</dbReference>
<dbReference type="PIRSF" id="PIRSF001220">
    <property type="entry name" value="L-ASNase_gatD"/>
    <property type="match status" value="1"/>
</dbReference>
<sequence length="181" mass="19448">MTEPHTAPAFYRAGPLSVAVIMTGGTIAKSYDPAKARLYNFELKVKDIIDGLRTDDLRITFIDLMQLDSLDIGDAERVRIAEAVAEASKRHDAVLVTHGTDSMPLSGEVLCATTGAATVPVIFTGAMVPFSVSGTDAIQNVTEALLALRLLPPGAYIAFHNRILSLPGVRKDYDSLTFEEA</sequence>
<dbReference type="SMART" id="SM00870">
    <property type="entry name" value="Asparaginase"/>
    <property type="match status" value="1"/>
</dbReference>
<evidence type="ECO:0000313" key="7">
    <source>
        <dbReference type="Proteomes" id="UP000283063"/>
    </source>
</evidence>
<evidence type="ECO:0000256" key="3">
    <source>
        <dbReference type="PIRSR" id="PIRSR001220-2"/>
    </source>
</evidence>
<dbReference type="AlphaFoldDB" id="A0A3T0N9U0"/>
<dbReference type="PANTHER" id="PTHR11707">
    <property type="entry name" value="L-ASPARAGINASE"/>
    <property type="match status" value="1"/>
</dbReference>
<dbReference type="Proteomes" id="UP000283063">
    <property type="component" value="Plasmid pW43B"/>
</dbReference>
<feature type="binding site" evidence="3">
    <location>
        <begin position="100"/>
        <end position="101"/>
    </location>
    <ligand>
        <name>substrate</name>
    </ligand>
</feature>
<accession>A0A3T0N9U0</accession>
<keyword evidence="6" id="KW-0614">Plasmid</keyword>
<dbReference type="PANTHER" id="PTHR11707:SF28">
    <property type="entry name" value="60 KDA LYSOPHOSPHOLIPASE"/>
    <property type="match status" value="1"/>
</dbReference>
<evidence type="ECO:0000256" key="1">
    <source>
        <dbReference type="ARBA" id="ARBA00010518"/>
    </source>
</evidence>
<evidence type="ECO:0000259" key="5">
    <source>
        <dbReference type="Pfam" id="PF00710"/>
    </source>
</evidence>
<feature type="binding site" evidence="3">
    <location>
        <position position="69"/>
    </location>
    <ligand>
        <name>substrate</name>
    </ligand>
</feature>
<dbReference type="InterPro" id="IPR036152">
    <property type="entry name" value="Asp/glu_Ase-like_sf"/>
</dbReference>
<protein>
    <submittedName>
        <fullName evidence="6">Asparaginase</fullName>
    </submittedName>
</protein>
<feature type="active site" description="O-isoaspartyl threonine intermediate" evidence="2">
    <location>
        <position position="26"/>
    </location>
</feature>
<evidence type="ECO:0000256" key="4">
    <source>
        <dbReference type="PROSITE-ProRule" id="PRU10099"/>
    </source>
</evidence>
<evidence type="ECO:0000256" key="2">
    <source>
        <dbReference type="PIRSR" id="PIRSR001220-1"/>
    </source>
</evidence>
<dbReference type="SUPFAM" id="SSF53774">
    <property type="entry name" value="Glutaminase/Asparaginase"/>
    <property type="match status" value="1"/>
</dbReference>
<dbReference type="RefSeq" id="WP_127751235.1">
    <property type="nucleotide sequence ID" value="NZ_CP033221.1"/>
</dbReference>
<geneLocation type="plasmid" evidence="6 7">
    <name>pW43B</name>
</geneLocation>
<dbReference type="InterPro" id="IPR027474">
    <property type="entry name" value="L-asparaginase_N"/>
</dbReference>
<keyword evidence="7" id="KW-1185">Reference proteome</keyword>
<dbReference type="PRINTS" id="PR00139">
    <property type="entry name" value="ASNGLNASE"/>
</dbReference>
<dbReference type="PIRSF" id="PIRSF500176">
    <property type="entry name" value="L_ASNase"/>
    <property type="match status" value="1"/>
</dbReference>
<reference evidence="6 7" key="1">
    <citation type="submission" date="2018-10" db="EMBL/GenBank/DDBJ databases">
        <title>Parasedimentitalea marina sp. nov., a psychrophilic bacterium isolated from deep seawater of the New Britain Trench.</title>
        <authorList>
            <person name="Cao J."/>
        </authorList>
    </citation>
    <scope>NUCLEOTIDE SEQUENCE [LARGE SCALE GENOMIC DNA]</scope>
    <source>
        <strain evidence="6 7">W43</strain>
        <plasmid evidence="6 7">pW43B</plasmid>
    </source>
</reference>
<proteinExistence type="inferred from homology"/>
<dbReference type="GO" id="GO:0006520">
    <property type="term" value="P:amino acid metabolic process"/>
    <property type="evidence" value="ECO:0007669"/>
    <property type="project" value="InterPro"/>
</dbReference>
<feature type="active site" evidence="4">
    <location>
        <position position="26"/>
    </location>
</feature>
<dbReference type="PROSITE" id="PS51732">
    <property type="entry name" value="ASN_GLN_ASE_3"/>
    <property type="match status" value="1"/>
</dbReference>
<feature type="domain" description="L-asparaginase N-terminal" evidence="5">
    <location>
        <begin position="18"/>
        <end position="171"/>
    </location>
</feature>
<gene>
    <name evidence="6" type="ORF">EBB79_22525</name>
</gene>
<dbReference type="KEGG" id="sedi:EBB79_22525"/>
<dbReference type="Pfam" id="PF00710">
    <property type="entry name" value="Asparaginase"/>
    <property type="match status" value="1"/>
</dbReference>
<dbReference type="OrthoDB" id="9788068at2"/>
<dbReference type="Gene3D" id="3.40.50.1170">
    <property type="entry name" value="L-asparaginase, N-terminal domain"/>
    <property type="match status" value="1"/>
</dbReference>
<dbReference type="InterPro" id="IPR037152">
    <property type="entry name" value="L-asparaginase_N_sf"/>
</dbReference>
<name>A0A3T0N9U0_9RHOB</name>
<organism evidence="6 7">
    <name type="scientific">Parasedimentitalea marina</name>
    <dbReference type="NCBI Taxonomy" id="2483033"/>
    <lineage>
        <taxon>Bacteria</taxon>
        <taxon>Pseudomonadati</taxon>
        <taxon>Pseudomonadota</taxon>
        <taxon>Alphaproteobacteria</taxon>
        <taxon>Rhodobacterales</taxon>
        <taxon>Paracoccaceae</taxon>
        <taxon>Parasedimentitalea</taxon>
    </lineage>
</organism>
<dbReference type="InterPro" id="IPR020827">
    <property type="entry name" value="Asparaginase/glutaminase_AS1"/>
</dbReference>
<dbReference type="PROSITE" id="PS00144">
    <property type="entry name" value="ASN_GLN_ASE_1"/>
    <property type="match status" value="1"/>
</dbReference>